<dbReference type="KEGG" id="pamo:BAR1_00905"/>
<sequence>MRKLTTALALTAATLTVTALPATAEILSRDRIAKEIIGKPLTTSRKGMTVHLQYNTNGTVRMKAFIISGSGTWKYNDDGICMNMTSGPKKGETCVTFEHLGGNEYRNSEGMVLAVQE</sequence>
<dbReference type="EMBL" id="CP032125">
    <property type="protein sequence ID" value="AXX96620.1"/>
    <property type="molecule type" value="Genomic_DNA"/>
</dbReference>
<dbReference type="OrthoDB" id="7778595at2"/>
<evidence type="ECO:0000313" key="3">
    <source>
        <dbReference type="Proteomes" id="UP000261704"/>
    </source>
</evidence>
<evidence type="ECO:0000256" key="1">
    <source>
        <dbReference type="SAM" id="SignalP"/>
    </source>
</evidence>
<dbReference type="RefSeq" id="WP_118941278.1">
    <property type="nucleotide sequence ID" value="NZ_CP032125.1"/>
</dbReference>
<accession>A0A347UCP2</accession>
<organism evidence="2 3">
    <name type="scientific">Profundibacter amoris</name>
    <dbReference type="NCBI Taxonomy" id="2171755"/>
    <lineage>
        <taxon>Bacteria</taxon>
        <taxon>Pseudomonadati</taxon>
        <taxon>Pseudomonadota</taxon>
        <taxon>Alphaproteobacteria</taxon>
        <taxon>Rhodobacterales</taxon>
        <taxon>Paracoccaceae</taxon>
        <taxon>Profundibacter</taxon>
    </lineage>
</organism>
<keyword evidence="1" id="KW-0732">Signal</keyword>
<evidence type="ECO:0008006" key="4">
    <source>
        <dbReference type="Google" id="ProtNLM"/>
    </source>
</evidence>
<dbReference type="Proteomes" id="UP000261704">
    <property type="component" value="Chromosome"/>
</dbReference>
<evidence type="ECO:0000313" key="2">
    <source>
        <dbReference type="EMBL" id="AXX96620.1"/>
    </source>
</evidence>
<feature type="signal peptide" evidence="1">
    <location>
        <begin position="1"/>
        <end position="24"/>
    </location>
</feature>
<keyword evidence="3" id="KW-1185">Reference proteome</keyword>
<name>A0A347UCP2_9RHOB</name>
<feature type="chain" id="PRO_5016757369" description="Dihydrodipicolinate reductase" evidence="1">
    <location>
        <begin position="25"/>
        <end position="117"/>
    </location>
</feature>
<protein>
    <recommendedName>
        <fullName evidence="4">Dihydrodipicolinate reductase</fullName>
    </recommendedName>
</protein>
<gene>
    <name evidence="2" type="ORF">BAR1_00905</name>
</gene>
<reference evidence="2 3" key="1">
    <citation type="submission" date="2018-09" db="EMBL/GenBank/DDBJ databases">
        <title>Profundibacter amoris BAR1 gen. nov., sp. nov., a new member of the Roseobacter clade isolated at Lokis Castle Vent Field on the Arctic Mid-Oceanic Ridge.</title>
        <authorList>
            <person name="Le Moine Bauer S."/>
            <person name="Sjoeberg A.G."/>
            <person name="L'Haridon S."/>
            <person name="Stokke R."/>
            <person name="Roalkvam I."/>
            <person name="Steen I.H."/>
            <person name="Dahle H."/>
        </authorList>
    </citation>
    <scope>NUCLEOTIDE SEQUENCE [LARGE SCALE GENOMIC DNA]</scope>
    <source>
        <strain evidence="2 3">BAR1</strain>
    </source>
</reference>
<proteinExistence type="predicted"/>
<dbReference type="AlphaFoldDB" id="A0A347UCP2"/>